<keyword evidence="3" id="KW-1185">Reference proteome</keyword>
<dbReference type="AlphaFoldDB" id="A0A2Z6AX34"/>
<evidence type="ECO:0000256" key="1">
    <source>
        <dbReference type="ARBA" id="ARBA00008799"/>
    </source>
</evidence>
<protein>
    <submittedName>
        <fullName evidence="2">Trehalose 6-phosphate synthase</fullName>
    </submittedName>
</protein>
<gene>
    <name evidence="2" type="ORF">DFE_1065</name>
</gene>
<dbReference type="PANTHER" id="PTHR10788">
    <property type="entry name" value="TREHALOSE-6-PHOSPHATE SYNTHASE"/>
    <property type="match status" value="1"/>
</dbReference>
<proteinExistence type="inferred from homology"/>
<dbReference type="Pfam" id="PF00982">
    <property type="entry name" value="Glyco_transf_20"/>
    <property type="match status" value="1"/>
</dbReference>
<reference evidence="2 3" key="1">
    <citation type="journal article" date="2018" name="Sci. Adv.">
        <title>Multi-heme cytochromes provide a pathway for survival in energy-limited environments.</title>
        <authorList>
            <person name="Deng X."/>
            <person name="Dohmae N."/>
            <person name="Nealson K.H."/>
            <person name="Hashimoto K."/>
            <person name="Okamoto A."/>
        </authorList>
    </citation>
    <scope>NUCLEOTIDE SEQUENCE [LARGE SCALE GENOMIC DNA]</scope>
    <source>
        <strain evidence="2 3">IS5</strain>
    </source>
</reference>
<dbReference type="GO" id="GO:0005992">
    <property type="term" value="P:trehalose biosynthetic process"/>
    <property type="evidence" value="ECO:0007669"/>
    <property type="project" value="InterPro"/>
</dbReference>
<evidence type="ECO:0000313" key="2">
    <source>
        <dbReference type="EMBL" id="BBD07791.1"/>
    </source>
</evidence>
<dbReference type="EMBL" id="AP017378">
    <property type="protein sequence ID" value="BBD07791.1"/>
    <property type="molecule type" value="Genomic_DNA"/>
</dbReference>
<dbReference type="Proteomes" id="UP000269883">
    <property type="component" value="Chromosome"/>
</dbReference>
<dbReference type="GO" id="GO:0004805">
    <property type="term" value="F:trehalose-phosphatase activity"/>
    <property type="evidence" value="ECO:0007669"/>
    <property type="project" value="TreeGrafter"/>
</dbReference>
<dbReference type="GO" id="GO:0005829">
    <property type="term" value="C:cytosol"/>
    <property type="evidence" value="ECO:0007669"/>
    <property type="project" value="TreeGrafter"/>
</dbReference>
<comment type="similarity">
    <text evidence="1">Belongs to the glycosyltransferase 20 family.</text>
</comment>
<name>A0A2Z6AX34_9BACT</name>
<evidence type="ECO:0000313" key="3">
    <source>
        <dbReference type="Proteomes" id="UP000269883"/>
    </source>
</evidence>
<dbReference type="CDD" id="cd03788">
    <property type="entry name" value="GT20_TPS"/>
    <property type="match status" value="1"/>
</dbReference>
<dbReference type="GO" id="GO:0003825">
    <property type="term" value="F:alpha,alpha-trehalose-phosphate synthase (UDP-forming) activity"/>
    <property type="evidence" value="ECO:0007669"/>
    <property type="project" value="TreeGrafter"/>
</dbReference>
<dbReference type="RefSeq" id="WP_126377350.1">
    <property type="nucleotide sequence ID" value="NZ_AP017378.1"/>
</dbReference>
<dbReference type="OrthoDB" id="9815690at2"/>
<organism evidence="2 3">
    <name type="scientific">Desulfovibrio ferrophilus</name>
    <dbReference type="NCBI Taxonomy" id="241368"/>
    <lineage>
        <taxon>Bacteria</taxon>
        <taxon>Pseudomonadati</taxon>
        <taxon>Thermodesulfobacteriota</taxon>
        <taxon>Desulfovibrionia</taxon>
        <taxon>Desulfovibrionales</taxon>
        <taxon>Desulfovibrionaceae</taxon>
        <taxon>Desulfovibrio</taxon>
    </lineage>
</organism>
<dbReference type="InterPro" id="IPR001830">
    <property type="entry name" value="Glyco_trans_20"/>
</dbReference>
<dbReference type="Gene3D" id="3.40.50.2000">
    <property type="entry name" value="Glycogen Phosphorylase B"/>
    <property type="match status" value="2"/>
</dbReference>
<sequence length="489" mass="55787">MSKSSKRLVVVSNRLPIALKKQGDSFEVHPGKGGLVTALAPVLRDRGGDWIGWTGATGDVDVQAHLDTYSRKAGYNLVAVPLSQEQVQGYYQGFSNEVIWPLFHDLQTLCNFDPAFFQSYLEVNQKFASAIANQSDEDAYVWVQDYHLMHAAWSLKQQNHKRRCGFFLHIPFPPPDIFLKLPWRKQIIEALLEFDLVGFQTVRDRRNFVQCVGLLRPDAKLSGRGQVVSVNYEQRELRVGYFPISIDFKEFQDLARTRVAADLAHQVHAAFRRRILILGADRLDYSKGIPERIQAMLTLYSKYPEVREKLSLVQIVVPSREDILGYKDKKLKIESMVSEVNGKYSQPGWVPIHYLYRNLSREELVAYYRVAAIALVTPLKDGMNLVAKEYCACDVSGQGVLVLSEFAGAAAQLQRGALLVNPHDVEGVADAVYRAYVMGTDEKQTRMHKLKTIIRKYDIYWWVDSFLNAGFGTRLDDFRQDSVDFHTER</sequence>
<dbReference type="PANTHER" id="PTHR10788:SF106">
    <property type="entry name" value="BCDNA.GH08860"/>
    <property type="match status" value="1"/>
</dbReference>
<accession>A0A2Z6AX34</accession>
<dbReference type="SUPFAM" id="SSF53756">
    <property type="entry name" value="UDP-Glycosyltransferase/glycogen phosphorylase"/>
    <property type="match status" value="1"/>
</dbReference>
<dbReference type="KEGG" id="dfl:DFE_1065"/>